<dbReference type="SMART" id="SM01130">
    <property type="entry name" value="DHDPS"/>
    <property type="match status" value="1"/>
</dbReference>
<dbReference type="eggNOG" id="COG0329">
    <property type="taxonomic scope" value="Bacteria"/>
</dbReference>
<dbReference type="PANTHER" id="PTHR12128:SF66">
    <property type="entry name" value="4-HYDROXY-2-OXOGLUTARATE ALDOLASE, MITOCHONDRIAL"/>
    <property type="match status" value="1"/>
</dbReference>
<dbReference type="InterPro" id="IPR002220">
    <property type="entry name" value="DapA-like"/>
</dbReference>
<dbReference type="STRING" id="1304275.C41B8_15957"/>
<evidence type="ECO:0000256" key="9">
    <source>
        <dbReference type="ARBA" id="ARBA00023239"/>
    </source>
</evidence>
<comment type="pathway">
    <text evidence="2 12">Amino-acid biosynthesis; L-lysine biosynthesis via DAP pathway; (S)-tetrahydrodipicolinate from L-aspartate: step 3/4.</text>
</comment>
<dbReference type="InterPro" id="IPR005263">
    <property type="entry name" value="DapA"/>
</dbReference>
<dbReference type="NCBIfam" id="TIGR00674">
    <property type="entry name" value="dapA"/>
    <property type="match status" value="1"/>
</dbReference>
<evidence type="ECO:0000256" key="14">
    <source>
        <dbReference type="PIRSR" id="PIRSR001365-1"/>
    </source>
</evidence>
<dbReference type="InterPro" id="IPR013785">
    <property type="entry name" value="Aldolase_TIM"/>
</dbReference>
<feature type="site" description="L-lysine inhibitor binding; via carbonyl oxygen" evidence="16">
    <location>
        <position position="53"/>
    </location>
</feature>
<protein>
    <recommendedName>
        <fullName evidence="4 12">4-hydroxy-tetrahydrodipicolinate synthase</fullName>
        <shortName evidence="12">HTPA synthase</shortName>
        <ecNumber evidence="4 12">4.3.3.7</ecNumber>
    </recommendedName>
</protein>
<evidence type="ECO:0000256" key="8">
    <source>
        <dbReference type="ARBA" id="ARBA00023154"/>
    </source>
</evidence>
<evidence type="ECO:0000256" key="16">
    <source>
        <dbReference type="PIRSR" id="PIRSR001365-3"/>
    </source>
</evidence>
<keyword evidence="9 12" id="KW-0456">Lyase</keyword>
<feature type="active site" description="Proton donor/acceptor" evidence="12 14">
    <location>
        <position position="137"/>
    </location>
</feature>
<evidence type="ECO:0000256" key="11">
    <source>
        <dbReference type="ARBA" id="ARBA00047836"/>
    </source>
</evidence>
<feature type="site" description="Part of a proton relay during catalysis" evidence="12 16">
    <location>
        <position position="111"/>
    </location>
</feature>
<dbReference type="GO" id="GO:0009089">
    <property type="term" value="P:lysine biosynthetic process via diaminopimelate"/>
    <property type="evidence" value="ECO:0007669"/>
    <property type="project" value="UniProtKB-UniRule"/>
</dbReference>
<feature type="site" description="L-lysine inhibitor binding" evidence="16">
    <location>
        <position position="84"/>
    </location>
</feature>
<comment type="function">
    <text evidence="1 12">Catalyzes the condensation of (S)-aspartate-beta-semialdehyde [(S)-ASA] and pyruvate to 4-hydroxy-tetrahydrodipicolinate (HTPA).</text>
</comment>
<feature type="binding site" evidence="12 15">
    <location>
        <position position="207"/>
    </location>
    <ligand>
        <name>pyruvate</name>
        <dbReference type="ChEBI" id="CHEBI:15361"/>
    </ligand>
</feature>
<dbReference type="HAMAP" id="MF_00418">
    <property type="entry name" value="DapA"/>
    <property type="match status" value="1"/>
</dbReference>
<keyword evidence="7 12" id="KW-0220">Diaminopimelate biosynthesis</keyword>
<evidence type="ECO:0000313" key="18">
    <source>
        <dbReference type="Proteomes" id="UP000028302"/>
    </source>
</evidence>
<dbReference type="Proteomes" id="UP000028302">
    <property type="component" value="Unassembled WGS sequence"/>
</dbReference>
<feature type="site" description="Part of a proton relay during catalysis" evidence="12 16">
    <location>
        <position position="48"/>
    </location>
</feature>
<keyword evidence="6 12" id="KW-0028">Amino-acid biosynthesis</keyword>
<evidence type="ECO:0000256" key="3">
    <source>
        <dbReference type="ARBA" id="ARBA00007592"/>
    </source>
</evidence>
<feature type="site" description="L-lysine inhibitor binding" evidence="16">
    <location>
        <position position="88"/>
    </location>
</feature>
<dbReference type="CDD" id="cd00950">
    <property type="entry name" value="DHDPS"/>
    <property type="match status" value="1"/>
</dbReference>
<comment type="similarity">
    <text evidence="3 12 13">Belongs to the DapA family.</text>
</comment>
<feature type="active site" description="Schiff-base intermediate with substrate" evidence="12 14">
    <location>
        <position position="165"/>
    </location>
</feature>
<name>A0A084IHR2_SALHC</name>
<evidence type="ECO:0000256" key="12">
    <source>
        <dbReference type="HAMAP-Rule" id="MF_00418"/>
    </source>
</evidence>
<dbReference type="GO" id="GO:0008840">
    <property type="term" value="F:4-hydroxy-tetrahydrodipicolinate synthase activity"/>
    <property type="evidence" value="ECO:0007669"/>
    <property type="project" value="UniProtKB-UniRule"/>
</dbReference>
<dbReference type="PATRIC" id="fig|1304275.5.peg.3266"/>
<dbReference type="GO" id="GO:0005829">
    <property type="term" value="C:cytosol"/>
    <property type="evidence" value="ECO:0007669"/>
    <property type="project" value="TreeGrafter"/>
</dbReference>
<accession>A0A084IHR2</accession>
<reference evidence="17 18" key="1">
    <citation type="submission" date="2013-03" db="EMBL/GenBank/DDBJ databases">
        <title>Salinisphaera hydrothermalis C41B8 Genome Sequencing.</title>
        <authorList>
            <person name="Li C."/>
            <person name="Lai Q."/>
            <person name="Shao Z."/>
        </authorList>
    </citation>
    <scope>NUCLEOTIDE SEQUENCE [LARGE SCALE GENOMIC DNA]</scope>
    <source>
        <strain evidence="17 18">C41B8</strain>
    </source>
</reference>
<evidence type="ECO:0000313" key="17">
    <source>
        <dbReference type="EMBL" id="KEZ76246.1"/>
    </source>
</evidence>
<dbReference type="PANTHER" id="PTHR12128">
    <property type="entry name" value="DIHYDRODIPICOLINATE SYNTHASE"/>
    <property type="match status" value="1"/>
</dbReference>
<dbReference type="PIRSF" id="PIRSF001365">
    <property type="entry name" value="DHDPS"/>
    <property type="match status" value="1"/>
</dbReference>
<evidence type="ECO:0000256" key="7">
    <source>
        <dbReference type="ARBA" id="ARBA00022915"/>
    </source>
</evidence>
<dbReference type="EMBL" id="APNK01000035">
    <property type="protein sequence ID" value="KEZ76246.1"/>
    <property type="molecule type" value="Genomic_DNA"/>
</dbReference>
<evidence type="ECO:0000256" key="4">
    <source>
        <dbReference type="ARBA" id="ARBA00012086"/>
    </source>
</evidence>
<evidence type="ECO:0000256" key="10">
    <source>
        <dbReference type="ARBA" id="ARBA00023270"/>
    </source>
</evidence>
<dbReference type="RefSeq" id="WP_232226099.1">
    <property type="nucleotide sequence ID" value="NZ_APNK01000035.1"/>
</dbReference>
<comment type="caution">
    <text evidence="12">Was originally thought to be a dihydrodipicolinate synthase (DHDPS), catalyzing the condensation of (S)-aspartate-beta-semialdehyde [(S)-ASA] and pyruvate to dihydrodipicolinate (DHDP). However, it was shown in E.coli that the product of the enzymatic reaction is not dihydrodipicolinate but in fact (4S)-4-hydroxy-2,3,4,5-tetrahydro-(2S)-dipicolinic acid (HTPA), and that the consecutive dehydration reaction leading to DHDP is not spontaneous but catalyzed by DapB.</text>
</comment>
<comment type="catalytic activity">
    <reaction evidence="11 12">
        <text>L-aspartate 4-semialdehyde + pyruvate = (2S,4S)-4-hydroxy-2,3,4,5-tetrahydrodipicolinate + H2O + H(+)</text>
        <dbReference type="Rhea" id="RHEA:34171"/>
        <dbReference type="ChEBI" id="CHEBI:15361"/>
        <dbReference type="ChEBI" id="CHEBI:15377"/>
        <dbReference type="ChEBI" id="CHEBI:15378"/>
        <dbReference type="ChEBI" id="CHEBI:67139"/>
        <dbReference type="ChEBI" id="CHEBI:537519"/>
        <dbReference type="EC" id="4.3.3.7"/>
    </reaction>
</comment>
<dbReference type="InterPro" id="IPR020625">
    <property type="entry name" value="Schiff_base-form_aldolases_AS"/>
</dbReference>
<proteinExistence type="inferred from homology"/>
<comment type="caution">
    <text evidence="17">The sequence shown here is derived from an EMBL/GenBank/DDBJ whole genome shotgun (WGS) entry which is preliminary data.</text>
</comment>
<comment type="subcellular location">
    <subcellularLocation>
        <location evidence="12">Cytoplasm</location>
    </subcellularLocation>
</comment>
<dbReference type="InterPro" id="IPR020624">
    <property type="entry name" value="Schiff_base-form_aldolases_CS"/>
</dbReference>
<feature type="site" description="L-lysine inhibitor binding" evidence="16">
    <location>
        <position position="110"/>
    </location>
</feature>
<dbReference type="Pfam" id="PF00701">
    <property type="entry name" value="DHDPS"/>
    <property type="match status" value="1"/>
</dbReference>
<dbReference type="PRINTS" id="PR00146">
    <property type="entry name" value="DHPICSNTHASE"/>
</dbReference>
<dbReference type="EC" id="4.3.3.7" evidence="4 12"/>
<organism evidence="17 18">
    <name type="scientific">Salinisphaera hydrothermalis (strain C41B8)</name>
    <dbReference type="NCBI Taxonomy" id="1304275"/>
    <lineage>
        <taxon>Bacteria</taxon>
        <taxon>Pseudomonadati</taxon>
        <taxon>Pseudomonadota</taxon>
        <taxon>Gammaproteobacteria</taxon>
        <taxon>Salinisphaerales</taxon>
        <taxon>Salinisphaeraceae</taxon>
        <taxon>Salinisphaera</taxon>
    </lineage>
</organism>
<keyword evidence="8 12" id="KW-0457">Lysine biosynthesis</keyword>
<keyword evidence="5 12" id="KW-0963">Cytoplasm</keyword>
<evidence type="ECO:0000256" key="1">
    <source>
        <dbReference type="ARBA" id="ARBA00003294"/>
    </source>
</evidence>
<gene>
    <name evidence="12" type="primary">dapA</name>
    <name evidence="17" type="ORF">C41B8_15957</name>
</gene>
<dbReference type="PROSITE" id="PS00665">
    <property type="entry name" value="DHDPS_1"/>
    <property type="match status" value="1"/>
</dbReference>
<keyword evidence="10 12" id="KW-0704">Schiff base</keyword>
<dbReference type="UniPathway" id="UPA00034">
    <property type="reaction ID" value="UER00017"/>
</dbReference>
<dbReference type="PROSITE" id="PS00666">
    <property type="entry name" value="DHDPS_2"/>
    <property type="match status" value="1"/>
</dbReference>
<dbReference type="SUPFAM" id="SSF51569">
    <property type="entry name" value="Aldolase"/>
    <property type="match status" value="1"/>
</dbReference>
<comment type="subunit">
    <text evidence="12">Homotetramer; dimer of dimers.</text>
</comment>
<evidence type="ECO:0000256" key="15">
    <source>
        <dbReference type="PIRSR" id="PIRSR001365-2"/>
    </source>
</evidence>
<evidence type="ECO:0000256" key="2">
    <source>
        <dbReference type="ARBA" id="ARBA00005120"/>
    </source>
</evidence>
<feature type="binding site" evidence="12 15">
    <location>
        <position position="49"/>
    </location>
    <ligand>
        <name>pyruvate</name>
        <dbReference type="ChEBI" id="CHEBI:15361"/>
    </ligand>
</feature>
<evidence type="ECO:0000256" key="13">
    <source>
        <dbReference type="PIRNR" id="PIRNR001365"/>
    </source>
</evidence>
<sequence>MDMQALGGSMVAIVTPMHADGSVDWESLERLINWHIEQGTHGIVSVGTTGESATLGFREHDEVIERTVEIVDKRIPVIAGTGGNATDEAIRLTRHAKRVGADASLLVCPYYNKPSQEGLYRHFHAIAMAVDIPQILYNVPSRTGVDMLPETVARLSAIDNIVALKEAKGSIERIHELIEYVGDDMHIYSGDDGTAMESMLVGGKGNISVVANVVPNLMSRMCTAAIAGQREEAERLDAEMAPLHSALFFEANPIPVKWALQEMGWIEPGIRLPLTPLAEHFQDSVRDALKQVVGEY</sequence>
<evidence type="ECO:0000256" key="5">
    <source>
        <dbReference type="ARBA" id="ARBA00022490"/>
    </source>
</evidence>
<evidence type="ECO:0000256" key="6">
    <source>
        <dbReference type="ARBA" id="ARBA00022605"/>
    </source>
</evidence>
<keyword evidence="18" id="KW-1185">Reference proteome</keyword>
<dbReference type="AlphaFoldDB" id="A0A084IHR2"/>
<dbReference type="GO" id="GO:0019877">
    <property type="term" value="P:diaminopimelate biosynthetic process"/>
    <property type="evidence" value="ECO:0007669"/>
    <property type="project" value="UniProtKB-UniRule"/>
</dbReference>
<dbReference type="Gene3D" id="3.20.20.70">
    <property type="entry name" value="Aldolase class I"/>
    <property type="match status" value="1"/>
</dbReference>